<reference evidence="1" key="1">
    <citation type="submission" date="2021-10" db="EMBL/GenBank/DDBJ databases">
        <authorList>
            <person name="Dean J.D."/>
            <person name="Kim M.K."/>
            <person name="Newey C.N."/>
            <person name="Stoker T.S."/>
            <person name="Thompson D.W."/>
            <person name="Grose J.H."/>
        </authorList>
    </citation>
    <scope>NUCLEOTIDE SEQUENCE</scope>
    <source>
        <strain evidence="1">BT635</strain>
    </source>
</reference>
<dbReference type="PANTHER" id="PTHR41291:SF1">
    <property type="entry name" value="DNA ALKYLATION REPAIR PROTEIN"/>
    <property type="match status" value="1"/>
</dbReference>
<gene>
    <name evidence="1" type="ORF">LGH70_17890</name>
</gene>
<comment type="caution">
    <text evidence="1">The sequence shown here is derived from an EMBL/GenBank/DDBJ whole genome shotgun (WGS) entry which is preliminary data.</text>
</comment>
<dbReference type="InterPro" id="IPR016024">
    <property type="entry name" value="ARM-type_fold"/>
</dbReference>
<dbReference type="RefSeq" id="WP_226188421.1">
    <property type="nucleotide sequence ID" value="NZ_JAJADQ010000010.1"/>
</dbReference>
<dbReference type="Proteomes" id="UP001165297">
    <property type="component" value="Unassembled WGS sequence"/>
</dbReference>
<dbReference type="Pfam" id="PF08713">
    <property type="entry name" value="DNA_alkylation"/>
    <property type="match status" value="1"/>
</dbReference>
<dbReference type="SUPFAM" id="SSF48371">
    <property type="entry name" value="ARM repeat"/>
    <property type="match status" value="1"/>
</dbReference>
<accession>A0ABS8AJ01</accession>
<dbReference type="EMBL" id="JAJADQ010000010">
    <property type="protein sequence ID" value="MCB2379474.1"/>
    <property type="molecule type" value="Genomic_DNA"/>
</dbReference>
<dbReference type="Gene3D" id="1.25.10.90">
    <property type="match status" value="1"/>
</dbReference>
<protein>
    <submittedName>
        <fullName evidence="1">DNA alkylation repair protein</fullName>
    </submittedName>
</protein>
<dbReference type="PANTHER" id="PTHR41291">
    <property type="entry name" value="DNA ALKYLATION REPAIR PROTEIN"/>
    <property type="match status" value="1"/>
</dbReference>
<name>A0ABS8AJ01_9BACT</name>
<evidence type="ECO:0000313" key="1">
    <source>
        <dbReference type="EMBL" id="MCB2379474.1"/>
    </source>
</evidence>
<keyword evidence="2" id="KW-1185">Reference proteome</keyword>
<evidence type="ECO:0000313" key="2">
    <source>
        <dbReference type="Proteomes" id="UP001165297"/>
    </source>
</evidence>
<dbReference type="InterPro" id="IPR014825">
    <property type="entry name" value="DNA_alkylation"/>
</dbReference>
<sequence>MNFEETFAQLRTLGTEPTRKTYQRHGSGPNTFGVSFAQYAALKKQFVGRGKDKNHAHQVAKQLWDTQNIDAQSLATMLADPQQLTETQAEAWARDVHYHALADLLAGLIAQTPIAQAKLAQWTTEPGEMRQRLGYTLLSRLALDDKALPDAYFDKWLPPLEAGISQAPNRAKEAMNTALISIGSRSPLLRDLVEQAAGRIGVVVIDHGDTNCQTFDIREYLGRVWDRKAKQAAKK</sequence>
<organism evidence="1 2">
    <name type="scientific">Hymenobacter nitidus</name>
    <dbReference type="NCBI Taxonomy" id="2880929"/>
    <lineage>
        <taxon>Bacteria</taxon>
        <taxon>Pseudomonadati</taxon>
        <taxon>Bacteroidota</taxon>
        <taxon>Cytophagia</taxon>
        <taxon>Cytophagales</taxon>
        <taxon>Hymenobacteraceae</taxon>
        <taxon>Hymenobacter</taxon>
    </lineage>
</organism>
<proteinExistence type="predicted"/>